<keyword evidence="3" id="KW-1185">Reference proteome</keyword>
<accession>A0A6J8ERD9</accession>
<dbReference type="AlphaFoldDB" id="A0A6J8ERD9"/>
<reference evidence="2 3" key="1">
    <citation type="submission" date="2020-06" db="EMBL/GenBank/DDBJ databases">
        <authorList>
            <person name="Li R."/>
            <person name="Bekaert M."/>
        </authorList>
    </citation>
    <scope>NUCLEOTIDE SEQUENCE [LARGE SCALE GENOMIC DNA]</scope>
    <source>
        <strain evidence="3">wild</strain>
    </source>
</reference>
<protein>
    <submittedName>
        <fullName evidence="2">UFD1</fullName>
    </submittedName>
</protein>
<gene>
    <name evidence="2" type="ORF">MCOR_54428</name>
</gene>
<evidence type="ECO:0000256" key="1">
    <source>
        <dbReference type="SAM" id="MobiDB-lite"/>
    </source>
</evidence>
<dbReference type="OrthoDB" id="10327404at2759"/>
<proteinExistence type="predicted"/>
<evidence type="ECO:0000313" key="2">
    <source>
        <dbReference type="EMBL" id="CAC5422376.1"/>
    </source>
</evidence>
<feature type="region of interest" description="Disordered" evidence="1">
    <location>
        <begin position="1"/>
        <end position="26"/>
    </location>
</feature>
<feature type="compositionally biased region" description="Basic and acidic residues" evidence="1">
    <location>
        <begin position="15"/>
        <end position="24"/>
    </location>
</feature>
<dbReference type="EMBL" id="CACVKT020009575">
    <property type="protein sequence ID" value="CAC5422376.1"/>
    <property type="molecule type" value="Genomic_DNA"/>
</dbReference>
<organism evidence="2 3">
    <name type="scientific">Mytilus coruscus</name>
    <name type="common">Sea mussel</name>
    <dbReference type="NCBI Taxonomy" id="42192"/>
    <lineage>
        <taxon>Eukaryota</taxon>
        <taxon>Metazoa</taxon>
        <taxon>Spiralia</taxon>
        <taxon>Lophotrochozoa</taxon>
        <taxon>Mollusca</taxon>
        <taxon>Bivalvia</taxon>
        <taxon>Autobranchia</taxon>
        <taxon>Pteriomorphia</taxon>
        <taxon>Mytilida</taxon>
        <taxon>Mytiloidea</taxon>
        <taxon>Mytilidae</taxon>
        <taxon>Mytilinae</taxon>
        <taxon>Mytilus</taxon>
    </lineage>
</organism>
<sequence length="257" mass="29338">MSLQVDFAPPVGYQEPKRPEKKDAEDVDMDILMVMKEKESKKRKEVDEVPAVGNFVLTNLDKYAGDWPQLGKVLKFEEEEIIQLHWYKGSKTGPWSPCTKAVPGTRGKREAWCEAVNLQDIWCHSFNLTPSNKLPLKIKKKMESFLNKKRMKKNHATKEIETQITGQKSTGHQIDFAPPVGYQEPKSPEKTHDEDLDMDAFSGSGNRLDGKKIGLDAAPEVKKSVPHKRGIPNYKYKKGTITFIRTRRNITDNNEVK</sequence>
<name>A0A6J8ERD9_MYTCO</name>
<dbReference type="Proteomes" id="UP000507470">
    <property type="component" value="Unassembled WGS sequence"/>
</dbReference>
<evidence type="ECO:0000313" key="3">
    <source>
        <dbReference type="Proteomes" id="UP000507470"/>
    </source>
</evidence>